<dbReference type="eggNOG" id="COG1974">
    <property type="taxonomic scope" value="Bacteria"/>
</dbReference>
<protein>
    <submittedName>
        <fullName evidence="1">DUF2075 domain-containing protein</fullName>
    </submittedName>
</protein>
<sequence length="733" mass="82935">MNKALDGKPLVEVNRYAFSRRTLEQQLREHFHAADSWPLVYILSDEARKQAYIGETADALKRMNTHLANGDKSLLRSVHLISSDRFNKSATLDIESSLIKYIAADGRFSLLNSNLGLVDHNYYQRSGLYAAIFKETWNKLRSEGLVQHSLESIDNSDLFKYSPYKSLSSEQRQGLLGILHALLDEQSKTLLVQGGAGTGKSVLAIYLFKLLHSDIDETSFHEFDSEQAELRNLLQGIKQRYGTPKMALVVPMASFRSTLKKAFRHIAGLSPDMVIGPADLTKRDYDIVLVDEAHRLRKRSNLGPYFKGFDTASRALGFDPFGCSEVDWVCRQAGKAIFFYDNSQSIKPSDANAEDFARLKALGTTQVQTLYSQFRVRAGNSYVTFLDELLNVRRNGQPRFTPKNYELALFDSLGDMMQVVQERNRQFGLSRMIAGYAWPWISRKNKDAFDIEIDGVQLRWNSTSQDWINTPGSEAEVGCIHTTQGYDLNFAAVILGHEIGYDKVRGEITIDPARYFDRNGKSGIRQPGELKQYILNIYKTMMLRGIRGTFIYACNKDLRDYLAQHLPLHSPAEPVREPVKPAPYVNAVPLYDLRAAAGGFSEAQQAERQSWIVVGDDLPLDRGYFACEVLGESMNTIIPDGSTCLFRAERGGSRNGRIVLVELWDEGASAQYTVKEYRSVKVEDENGWHHEKILLLPRSSDPGFEPLELRDDLLSRYRVVGEFVRVIRQNLAS</sequence>
<dbReference type="InterPro" id="IPR018647">
    <property type="entry name" value="SLFN_3-like_DNA/RNA_helicase"/>
</dbReference>
<proteinExistence type="predicted"/>
<dbReference type="CDD" id="cd10439">
    <property type="entry name" value="GIY-YIG_COG3410"/>
    <property type="match status" value="1"/>
</dbReference>
<accession>L1M7W2</accession>
<evidence type="ECO:0000313" key="1">
    <source>
        <dbReference type="EMBL" id="NNJ16267.1"/>
    </source>
</evidence>
<dbReference type="AlphaFoldDB" id="L1M7W2"/>
<dbReference type="eggNOG" id="COG1474">
    <property type="taxonomic scope" value="Bacteria"/>
</dbReference>
<organism evidence="1 2">
    <name type="scientific">Pseudomonas bharatica CSV86</name>
    <dbReference type="NCBI Taxonomy" id="1005395"/>
    <lineage>
        <taxon>Bacteria</taxon>
        <taxon>Pseudomonadati</taxon>
        <taxon>Pseudomonadota</taxon>
        <taxon>Gammaproteobacteria</taxon>
        <taxon>Pseudomonadales</taxon>
        <taxon>Pseudomonadaceae</taxon>
        <taxon>Pseudomonas</taxon>
        <taxon>Pseudomonas bharatica</taxon>
    </lineage>
</organism>
<dbReference type="SUPFAM" id="SSF52540">
    <property type="entry name" value="P-loop containing nucleoside triphosphate hydrolases"/>
    <property type="match status" value="1"/>
</dbReference>
<name>L1M7W2_9PSED</name>
<dbReference type="PROSITE" id="PS50164">
    <property type="entry name" value="GIY_YIG"/>
    <property type="match status" value="1"/>
</dbReference>
<dbReference type="Proteomes" id="UP000010448">
    <property type="component" value="Unassembled WGS sequence"/>
</dbReference>
<dbReference type="EMBL" id="AMWJ02000002">
    <property type="protein sequence ID" value="NNJ16267.1"/>
    <property type="molecule type" value="Genomic_DNA"/>
</dbReference>
<dbReference type="Pfam" id="PF09848">
    <property type="entry name" value="SLFN-g3_helicase"/>
    <property type="match status" value="1"/>
</dbReference>
<dbReference type="InterPro" id="IPR027417">
    <property type="entry name" value="P-loop_NTPase"/>
</dbReference>
<dbReference type="InterPro" id="IPR036286">
    <property type="entry name" value="LexA/Signal_pep-like_sf"/>
</dbReference>
<dbReference type="Pfam" id="PF00717">
    <property type="entry name" value="Peptidase_S24"/>
    <property type="match status" value="1"/>
</dbReference>
<reference evidence="1 2" key="1">
    <citation type="journal article" date="2013" name="Genome Announc.">
        <title>Genome Sequence of Naphthalene-Degrading Soil Bacterium Pseudomonas putida CSV86.</title>
        <authorList>
            <person name="Phale P.S."/>
            <person name="Paliwal V."/>
            <person name="Raju S.C."/>
            <person name="Modak A."/>
            <person name="Purohit H.J."/>
        </authorList>
    </citation>
    <scope>NUCLEOTIDE SEQUENCE [LARGE SCALE GENOMIC DNA]</scope>
    <source>
        <strain evidence="1 2">CSV86</strain>
    </source>
</reference>
<dbReference type="Gene3D" id="3.40.50.300">
    <property type="entry name" value="P-loop containing nucleotide triphosphate hydrolases"/>
    <property type="match status" value="1"/>
</dbReference>
<dbReference type="SUPFAM" id="SSF51306">
    <property type="entry name" value="LexA/Signal peptidase"/>
    <property type="match status" value="1"/>
</dbReference>
<evidence type="ECO:0000313" key="2">
    <source>
        <dbReference type="Proteomes" id="UP000010448"/>
    </source>
</evidence>
<gene>
    <name evidence="1" type="ORF">CSV86_014115</name>
</gene>
<keyword evidence="2" id="KW-1185">Reference proteome</keyword>
<comment type="caution">
    <text evidence="1">The sequence shown here is derived from an EMBL/GenBank/DDBJ whole genome shotgun (WGS) entry which is preliminary data.</text>
</comment>
<dbReference type="InterPro" id="IPR000305">
    <property type="entry name" value="GIY-YIG_endonuc"/>
</dbReference>
<dbReference type="CDD" id="cd06529">
    <property type="entry name" value="S24_LexA-like"/>
    <property type="match status" value="1"/>
</dbReference>
<dbReference type="RefSeq" id="WP_009394069.1">
    <property type="nucleotide sequence ID" value="NZ_AMWJ02000002.1"/>
</dbReference>
<dbReference type="InterPro" id="IPR039418">
    <property type="entry name" value="LexA-like"/>
</dbReference>
<dbReference type="eggNOG" id="COG3410">
    <property type="taxonomic scope" value="Bacteria"/>
</dbReference>
<dbReference type="InterPro" id="IPR015927">
    <property type="entry name" value="Peptidase_S24_S26A/B/C"/>
</dbReference>
<dbReference type="OrthoDB" id="3193269at2"/>
<dbReference type="Gene3D" id="2.10.109.10">
    <property type="entry name" value="Umud Fragment, subunit A"/>
    <property type="match status" value="1"/>
</dbReference>